<dbReference type="InterPro" id="IPR038375">
    <property type="entry name" value="NDUFAF7_sf"/>
</dbReference>
<dbReference type="RefSeq" id="WP_011313214.1">
    <property type="nucleotide sequence ID" value="NC_007404.1"/>
</dbReference>
<dbReference type="InterPro" id="IPR003788">
    <property type="entry name" value="NDUFAF7"/>
</dbReference>
<evidence type="ECO:0008006" key="5">
    <source>
        <dbReference type="Google" id="ProtNLM"/>
    </source>
</evidence>
<dbReference type="Proteomes" id="UP000008291">
    <property type="component" value="Chromosome"/>
</dbReference>
<evidence type="ECO:0000256" key="2">
    <source>
        <dbReference type="ARBA" id="ARBA00022679"/>
    </source>
</evidence>
<dbReference type="GO" id="GO:0035243">
    <property type="term" value="F:protein-arginine omega-N symmetric methyltransferase activity"/>
    <property type="evidence" value="ECO:0007669"/>
    <property type="project" value="TreeGrafter"/>
</dbReference>
<accession>Q3SFF5</accession>
<protein>
    <recommendedName>
        <fullName evidence="5">SAM-dependent methyltransferase</fullName>
    </recommendedName>
</protein>
<keyword evidence="1" id="KW-0489">Methyltransferase</keyword>
<keyword evidence="2" id="KW-0808">Transferase</keyword>
<evidence type="ECO:0000313" key="4">
    <source>
        <dbReference type="Proteomes" id="UP000008291"/>
    </source>
</evidence>
<dbReference type="KEGG" id="tbd:Tbd_2702"/>
<dbReference type="HOGENOM" id="CLU_024840_1_0_4"/>
<dbReference type="GO" id="GO:0032259">
    <property type="term" value="P:methylation"/>
    <property type="evidence" value="ECO:0007669"/>
    <property type="project" value="UniProtKB-KW"/>
</dbReference>
<dbReference type="Gene3D" id="3.40.50.12710">
    <property type="match status" value="1"/>
</dbReference>
<sequence>MNSMLPVPSPDALAHSRRVVTHVHALLDAAGGWIPFSRFMQAVLYAPGLGYYAAGAAKFGAAGDFVTAPEMTPLFGRTLAHAIAPVLRETGGDVLELGGGSGRLAADLLAELDTLGALPPRYRILEVSADLRARQQQTVATDLPRLASRVEWLDAVPERFSGVILGNEVLDALPAELVHWTADGPRLRGVVRKGDGFAWEDGPIADDALRERATALALAPGYVSEINPAAEALVASLAQCLVRGLILMIDYGFGAREYYHPQRSMGTLRVHYRHHALDDPFYLPGLCDLTAHVDFSAIARAGVAAGLELAGYTSQASFLLSGGLAELLMQTPPEDAATYLPQANAVQRLVSPAEMGELFKVIGFTRGAVGELAGFAQGDRRHTL</sequence>
<dbReference type="EMBL" id="CP000116">
    <property type="protein sequence ID" value="AAZ98655.1"/>
    <property type="molecule type" value="Genomic_DNA"/>
</dbReference>
<dbReference type="eggNOG" id="COG1565">
    <property type="taxonomic scope" value="Bacteria"/>
</dbReference>
<dbReference type="Pfam" id="PF02636">
    <property type="entry name" value="Methyltransf_28"/>
    <property type="match status" value="1"/>
</dbReference>
<evidence type="ECO:0000256" key="1">
    <source>
        <dbReference type="ARBA" id="ARBA00022603"/>
    </source>
</evidence>
<dbReference type="AlphaFoldDB" id="Q3SFF5"/>
<organism evidence="3 4">
    <name type="scientific">Thiobacillus denitrificans (strain ATCC 25259 / T1)</name>
    <dbReference type="NCBI Taxonomy" id="292415"/>
    <lineage>
        <taxon>Bacteria</taxon>
        <taxon>Pseudomonadati</taxon>
        <taxon>Pseudomonadota</taxon>
        <taxon>Betaproteobacteria</taxon>
        <taxon>Nitrosomonadales</taxon>
        <taxon>Thiobacillaceae</taxon>
        <taxon>Thiobacillus</taxon>
    </lineage>
</organism>
<dbReference type="InterPro" id="IPR029063">
    <property type="entry name" value="SAM-dependent_MTases_sf"/>
</dbReference>
<gene>
    <name evidence="3" type="ordered locus">Tbd_2702</name>
</gene>
<dbReference type="PANTHER" id="PTHR12049:SF7">
    <property type="entry name" value="PROTEIN ARGININE METHYLTRANSFERASE NDUFAF7, MITOCHONDRIAL"/>
    <property type="match status" value="1"/>
</dbReference>
<keyword evidence="4" id="KW-1185">Reference proteome</keyword>
<dbReference type="STRING" id="292415.Tbd_2702"/>
<evidence type="ECO:0000313" key="3">
    <source>
        <dbReference type="EMBL" id="AAZ98655.1"/>
    </source>
</evidence>
<proteinExistence type="predicted"/>
<reference evidence="3 4" key="1">
    <citation type="journal article" date="2006" name="J. Bacteriol.">
        <title>The genome sequence of the obligately chemolithoautotrophic, facultatively anaerobic bacterium Thiobacillus denitrificans.</title>
        <authorList>
            <person name="Beller H.R."/>
            <person name="Chain P.S."/>
            <person name="Letain T.E."/>
            <person name="Chakicherla A."/>
            <person name="Larimer F.W."/>
            <person name="Richardson P.M."/>
            <person name="Coleman M.A."/>
            <person name="Wood A.P."/>
            <person name="Kelly D.P."/>
        </authorList>
    </citation>
    <scope>NUCLEOTIDE SEQUENCE [LARGE SCALE GENOMIC DNA]</scope>
    <source>
        <strain evidence="3 4">ATCC 25259</strain>
    </source>
</reference>
<dbReference type="SUPFAM" id="SSF53335">
    <property type="entry name" value="S-adenosyl-L-methionine-dependent methyltransferases"/>
    <property type="match status" value="1"/>
</dbReference>
<dbReference type="PANTHER" id="PTHR12049">
    <property type="entry name" value="PROTEIN ARGININE METHYLTRANSFERASE NDUFAF7, MITOCHONDRIAL"/>
    <property type="match status" value="1"/>
</dbReference>
<name>Q3SFF5_THIDA</name>